<reference evidence="1 2" key="2">
    <citation type="journal article" date="2019" name="G3 (Bethesda)">
        <title>Hybrid Assembly of the Genome of the Entomopathogenic Nematode Steinernema carpocapsae Identifies the X-Chromosome.</title>
        <authorList>
            <person name="Serra L."/>
            <person name="Macchietto M."/>
            <person name="Macias-Munoz A."/>
            <person name="McGill C.J."/>
            <person name="Rodriguez I.M."/>
            <person name="Rodriguez B."/>
            <person name="Murad R."/>
            <person name="Mortazavi A."/>
        </authorList>
    </citation>
    <scope>NUCLEOTIDE SEQUENCE [LARGE SCALE GENOMIC DNA]</scope>
    <source>
        <strain evidence="1 2">ALL</strain>
    </source>
</reference>
<comment type="caution">
    <text evidence="1">The sequence shown here is derived from an EMBL/GenBank/DDBJ whole genome shotgun (WGS) entry which is preliminary data.</text>
</comment>
<evidence type="ECO:0000313" key="1">
    <source>
        <dbReference type="EMBL" id="TMS33464.1"/>
    </source>
</evidence>
<gene>
    <name evidence="1" type="ORF">L596_001200</name>
</gene>
<proteinExistence type="predicted"/>
<dbReference type="AlphaFoldDB" id="A0A4U8UKK6"/>
<dbReference type="EMBL" id="AZBU02000001">
    <property type="protein sequence ID" value="TMS33464.1"/>
    <property type="molecule type" value="Genomic_DNA"/>
</dbReference>
<sequence>MNHGLDIVGLEVMRTVITQSIAERVRRYGKLWKKKWMDVRRPHIEDLPQIMPRISVNFNSTNMNFDLPWQDSRRARRGSLVGHADADVSLGRVATRIFKEELEVEVDEDALKEIAARILGTRINERVKRYTMLWKKKWKDAQKAHTDNLSQIMSRIPLNFPESIGMNFRLPLLARNLSSVFTPRPHREQAICVTPLARPTANRTAFNDSIRPTEAKRRRTSTEVS</sequence>
<reference evidence="1 2" key="1">
    <citation type="journal article" date="2015" name="Genome Biol.">
        <title>Comparative genomics of Steinernema reveals deeply conserved gene regulatory networks.</title>
        <authorList>
            <person name="Dillman A.R."/>
            <person name="Macchietto M."/>
            <person name="Porter C.F."/>
            <person name="Rogers A."/>
            <person name="Williams B."/>
            <person name="Antoshechkin I."/>
            <person name="Lee M.M."/>
            <person name="Goodwin Z."/>
            <person name="Lu X."/>
            <person name="Lewis E.E."/>
            <person name="Goodrich-Blair H."/>
            <person name="Stock S.P."/>
            <person name="Adams B.J."/>
            <person name="Sternberg P.W."/>
            <person name="Mortazavi A."/>
        </authorList>
    </citation>
    <scope>NUCLEOTIDE SEQUENCE [LARGE SCALE GENOMIC DNA]</scope>
    <source>
        <strain evidence="1 2">ALL</strain>
    </source>
</reference>
<evidence type="ECO:0000313" key="2">
    <source>
        <dbReference type="Proteomes" id="UP000298663"/>
    </source>
</evidence>
<name>A0A4U8UKK6_STECR</name>
<keyword evidence="2" id="KW-1185">Reference proteome</keyword>
<protein>
    <submittedName>
        <fullName evidence="1">Uncharacterized protein</fullName>
    </submittedName>
</protein>
<accession>A0A4U8UKK6</accession>
<organism evidence="1 2">
    <name type="scientific">Steinernema carpocapsae</name>
    <name type="common">Entomopathogenic nematode</name>
    <dbReference type="NCBI Taxonomy" id="34508"/>
    <lineage>
        <taxon>Eukaryota</taxon>
        <taxon>Metazoa</taxon>
        <taxon>Ecdysozoa</taxon>
        <taxon>Nematoda</taxon>
        <taxon>Chromadorea</taxon>
        <taxon>Rhabditida</taxon>
        <taxon>Tylenchina</taxon>
        <taxon>Panagrolaimomorpha</taxon>
        <taxon>Strongyloidoidea</taxon>
        <taxon>Steinernematidae</taxon>
        <taxon>Steinernema</taxon>
    </lineage>
</organism>
<dbReference type="Proteomes" id="UP000298663">
    <property type="component" value="Unassembled WGS sequence"/>
</dbReference>